<evidence type="ECO:0000256" key="2">
    <source>
        <dbReference type="ARBA" id="ARBA00022723"/>
    </source>
</evidence>
<dbReference type="Pfam" id="PF03411">
    <property type="entry name" value="Peptidase_M74"/>
    <property type="match status" value="1"/>
</dbReference>
<keyword evidence="10" id="KW-1185">Reference proteome</keyword>
<evidence type="ECO:0000256" key="7">
    <source>
        <dbReference type="ARBA" id="ARBA00023049"/>
    </source>
</evidence>
<feature type="transmembrane region" description="Helical" evidence="8">
    <location>
        <begin position="12"/>
        <end position="30"/>
    </location>
</feature>
<keyword evidence="4" id="KW-0574">Periplasm</keyword>
<gene>
    <name evidence="9" type="primary">mepA</name>
    <name evidence="9" type="ORF">HGP28_15300</name>
</gene>
<dbReference type="InterPro" id="IPR005073">
    <property type="entry name" value="Peptidase_M74"/>
</dbReference>
<evidence type="ECO:0000256" key="1">
    <source>
        <dbReference type="ARBA" id="ARBA00022670"/>
    </source>
</evidence>
<dbReference type="Proteomes" id="UP000535589">
    <property type="component" value="Unassembled WGS sequence"/>
</dbReference>
<dbReference type="NCBIfam" id="NF006947">
    <property type="entry name" value="PRK09429.1"/>
    <property type="match status" value="1"/>
</dbReference>
<evidence type="ECO:0000256" key="5">
    <source>
        <dbReference type="ARBA" id="ARBA00022801"/>
    </source>
</evidence>
<accession>A0A7X8YI50</accession>
<keyword evidence="6" id="KW-0862">Zinc</keyword>
<dbReference type="GO" id="GO:0006508">
    <property type="term" value="P:proteolysis"/>
    <property type="evidence" value="ECO:0007669"/>
    <property type="project" value="UniProtKB-KW"/>
</dbReference>
<keyword evidence="8" id="KW-0472">Membrane</keyword>
<dbReference type="InterPro" id="IPR009045">
    <property type="entry name" value="Zn_M74/Hedgehog-like"/>
</dbReference>
<dbReference type="Gene3D" id="3.30.1380.10">
    <property type="match status" value="1"/>
</dbReference>
<sequence>MQCITVIRKSESGAVGGLSSLGATLLVLIHRAYYLTHLLVKIGFYHLVFTIKRSIVFLSLLSHSLYASPWENILEPELPPSESIGSYANGCLKGAHALPLEGEGYQVLRPQRARYFAHPTTIAFIQEFAHLTHTKTSRTILVGDLSLPQGGRFASGHTSHQNGLDVDIWLRLPKARWARRQLELPEPMSVVNLDRFELNEERWQTMHFQLVKLAALDSRVARIFVHPTIKDKLCRQTKEESDWLRKIRPWWGHHYHIHVRLACPESDKLCQDQPSPPEGPGCGADLRSWWPTPPPTGAVKADLVKNTNSSKKPRVLPYECQRLLSKIIETVDDF</sequence>
<keyword evidence="2" id="KW-0479">Metal-binding</keyword>
<dbReference type="GO" id="GO:0004252">
    <property type="term" value="F:serine-type endopeptidase activity"/>
    <property type="evidence" value="ECO:0007669"/>
    <property type="project" value="InterPro"/>
</dbReference>
<name>A0A7X8YI50_9VIBR</name>
<keyword evidence="8" id="KW-1133">Transmembrane helix</keyword>
<keyword evidence="7" id="KW-0482">Metalloprotease</keyword>
<keyword evidence="8" id="KW-0812">Transmembrane</keyword>
<keyword evidence="3" id="KW-0732">Signal</keyword>
<comment type="caution">
    <text evidence="9">The sequence shown here is derived from an EMBL/GenBank/DDBJ whole genome shotgun (WGS) entry which is preliminary data.</text>
</comment>
<keyword evidence="5" id="KW-0378">Hydrolase</keyword>
<evidence type="ECO:0000256" key="8">
    <source>
        <dbReference type="SAM" id="Phobius"/>
    </source>
</evidence>
<dbReference type="EMBL" id="JABAIK010000018">
    <property type="protein sequence ID" value="NLS14245.1"/>
    <property type="molecule type" value="Genomic_DNA"/>
</dbReference>
<proteinExistence type="predicted"/>
<evidence type="ECO:0000313" key="9">
    <source>
        <dbReference type="EMBL" id="NLS14245.1"/>
    </source>
</evidence>
<evidence type="ECO:0000256" key="3">
    <source>
        <dbReference type="ARBA" id="ARBA00022729"/>
    </source>
</evidence>
<dbReference type="SUPFAM" id="SSF55166">
    <property type="entry name" value="Hedgehog/DD-peptidase"/>
    <property type="match status" value="1"/>
</dbReference>
<dbReference type="GO" id="GO:0030288">
    <property type="term" value="C:outer membrane-bounded periplasmic space"/>
    <property type="evidence" value="ECO:0007669"/>
    <property type="project" value="InterPro"/>
</dbReference>
<evidence type="ECO:0000256" key="4">
    <source>
        <dbReference type="ARBA" id="ARBA00022764"/>
    </source>
</evidence>
<protein>
    <submittedName>
        <fullName evidence="9">Penicillin-insensitive murein endopeptidase</fullName>
    </submittedName>
</protein>
<reference evidence="9 10" key="1">
    <citation type="submission" date="2020-04" db="EMBL/GenBank/DDBJ databases">
        <title>Vibrio sp. SM6, a novel species isolated from seawater.</title>
        <authorList>
            <person name="Wang X."/>
        </authorList>
    </citation>
    <scope>NUCLEOTIDE SEQUENCE [LARGE SCALE GENOMIC DNA]</scope>
    <source>
        <strain evidence="9 10">SM6</strain>
    </source>
</reference>
<dbReference type="GO" id="GO:0046872">
    <property type="term" value="F:metal ion binding"/>
    <property type="evidence" value="ECO:0007669"/>
    <property type="project" value="UniProtKB-KW"/>
</dbReference>
<evidence type="ECO:0000313" key="10">
    <source>
        <dbReference type="Proteomes" id="UP000535589"/>
    </source>
</evidence>
<dbReference type="GO" id="GO:0008237">
    <property type="term" value="F:metallopeptidase activity"/>
    <property type="evidence" value="ECO:0007669"/>
    <property type="project" value="UniProtKB-KW"/>
</dbReference>
<dbReference type="AlphaFoldDB" id="A0A7X8YI50"/>
<evidence type="ECO:0000256" key="6">
    <source>
        <dbReference type="ARBA" id="ARBA00022833"/>
    </source>
</evidence>
<organism evidence="9 10">
    <name type="scientific">Vibrio agarilyticus</name>
    <dbReference type="NCBI Taxonomy" id="2726741"/>
    <lineage>
        <taxon>Bacteria</taxon>
        <taxon>Pseudomonadati</taxon>
        <taxon>Pseudomonadota</taxon>
        <taxon>Gammaproteobacteria</taxon>
        <taxon>Vibrionales</taxon>
        <taxon>Vibrionaceae</taxon>
        <taxon>Vibrio</taxon>
    </lineage>
</organism>
<keyword evidence="1" id="KW-0645">Protease</keyword>